<dbReference type="InterPro" id="IPR049391">
    <property type="entry name" value="FAS_pseudo-KR"/>
</dbReference>
<dbReference type="SMART" id="SM00823">
    <property type="entry name" value="PKS_PP"/>
    <property type="match status" value="1"/>
</dbReference>
<dbReference type="SUPFAM" id="SSF51735">
    <property type="entry name" value="NAD(P)-binding Rossmann-fold domains"/>
    <property type="match status" value="2"/>
</dbReference>
<comment type="catalytic activity">
    <reaction evidence="45">
        <text>3-oxooctanoyl-[ACP] + NADPH + H(+) = (3R)-hydroxyoctanoyl-[ACP] + NADP(+)</text>
        <dbReference type="Rhea" id="RHEA:41840"/>
        <dbReference type="Rhea" id="RHEA-COMP:9633"/>
        <dbReference type="Rhea" id="RHEA-COMP:9634"/>
        <dbReference type="ChEBI" id="CHEBI:15378"/>
        <dbReference type="ChEBI" id="CHEBI:57783"/>
        <dbReference type="ChEBI" id="CHEBI:58349"/>
        <dbReference type="ChEBI" id="CHEBI:78460"/>
        <dbReference type="ChEBI" id="CHEBI:78461"/>
    </reaction>
    <physiologicalReaction direction="left-to-right" evidence="45">
        <dbReference type="Rhea" id="RHEA:41841"/>
    </physiologicalReaction>
</comment>
<evidence type="ECO:0000256" key="44">
    <source>
        <dbReference type="ARBA" id="ARBA00049414"/>
    </source>
</evidence>
<dbReference type="CDD" id="cd00833">
    <property type="entry name" value="PKS"/>
    <property type="match status" value="1"/>
</dbReference>
<evidence type="ECO:0000313" key="54">
    <source>
        <dbReference type="Proteomes" id="UP001152759"/>
    </source>
</evidence>
<evidence type="ECO:0000256" key="17">
    <source>
        <dbReference type="ARBA" id="ARBA00023402"/>
    </source>
</evidence>
<evidence type="ECO:0000256" key="38">
    <source>
        <dbReference type="ARBA" id="ARBA00048704"/>
    </source>
</evidence>
<dbReference type="InterPro" id="IPR011032">
    <property type="entry name" value="GroES-like_sf"/>
</dbReference>
<evidence type="ECO:0000256" key="7">
    <source>
        <dbReference type="ARBA" id="ARBA00022990"/>
    </source>
</evidence>
<accession>A0A9P0A6Y2</accession>
<evidence type="ECO:0000256" key="47">
    <source>
        <dbReference type="ARBA" id="ARBA00049521"/>
    </source>
</evidence>
<feature type="active site" description="Proton acceptor; for dehydratase activity" evidence="49">
    <location>
        <position position="902"/>
    </location>
</feature>
<feature type="domain" description="PKS/mFAS DH" evidence="52">
    <location>
        <begin position="865"/>
        <end position="1133"/>
    </location>
</feature>
<dbReference type="FunFam" id="3.40.50.720:FF:000209">
    <property type="entry name" value="Polyketide synthase Pks12"/>
    <property type="match status" value="1"/>
</dbReference>
<evidence type="ECO:0000256" key="35">
    <source>
        <dbReference type="ARBA" id="ARBA00048571"/>
    </source>
</evidence>
<dbReference type="Pfam" id="PF21149">
    <property type="entry name" value="FAS_pseudo-KR"/>
    <property type="match status" value="1"/>
</dbReference>
<dbReference type="Pfam" id="PF00975">
    <property type="entry name" value="Thioesterase"/>
    <property type="match status" value="1"/>
</dbReference>
<dbReference type="CDD" id="cd08954">
    <property type="entry name" value="KR_1_FAS_SDR_x"/>
    <property type="match status" value="1"/>
</dbReference>
<evidence type="ECO:0000256" key="37">
    <source>
        <dbReference type="ARBA" id="ARBA00048691"/>
    </source>
</evidence>
<dbReference type="InterPro" id="IPR009081">
    <property type="entry name" value="PP-bd_ACP"/>
</dbReference>
<dbReference type="SMART" id="SM00827">
    <property type="entry name" value="PKS_AT"/>
    <property type="match status" value="1"/>
</dbReference>
<dbReference type="Pfam" id="PF08659">
    <property type="entry name" value="KR"/>
    <property type="match status" value="1"/>
</dbReference>
<comment type="catalytic activity">
    <reaction evidence="13">
        <text>a (3R)-hydroxyacyl-[ACP] = a (2E)-enoyl-[ACP] + H2O</text>
        <dbReference type="Rhea" id="RHEA:13097"/>
        <dbReference type="Rhea" id="RHEA-COMP:9925"/>
        <dbReference type="Rhea" id="RHEA-COMP:9945"/>
        <dbReference type="ChEBI" id="CHEBI:15377"/>
        <dbReference type="ChEBI" id="CHEBI:78784"/>
        <dbReference type="ChEBI" id="CHEBI:78827"/>
        <dbReference type="EC" id="4.2.1.59"/>
    </reaction>
    <physiologicalReaction direction="left-to-right" evidence="13">
        <dbReference type="Rhea" id="RHEA:13098"/>
    </physiologicalReaction>
</comment>
<dbReference type="InterPro" id="IPR014030">
    <property type="entry name" value="Ketoacyl_synth_N"/>
</dbReference>
<comment type="catalytic activity">
    <reaction evidence="38">
        <text>hexadecanoyl-[ACP] + H2O = hexadecanoate + holo-[ACP] + H(+)</text>
        <dbReference type="Rhea" id="RHEA:41932"/>
        <dbReference type="Rhea" id="RHEA-COMP:9652"/>
        <dbReference type="Rhea" id="RHEA-COMP:9685"/>
        <dbReference type="ChEBI" id="CHEBI:7896"/>
        <dbReference type="ChEBI" id="CHEBI:15377"/>
        <dbReference type="ChEBI" id="CHEBI:15378"/>
        <dbReference type="ChEBI" id="CHEBI:64479"/>
        <dbReference type="ChEBI" id="CHEBI:78483"/>
        <dbReference type="EC" id="3.1.2.14"/>
    </reaction>
    <physiologicalReaction direction="left-to-right" evidence="38">
        <dbReference type="Rhea" id="RHEA:41933"/>
    </physiologicalReaction>
</comment>
<dbReference type="GO" id="GO:0004312">
    <property type="term" value="F:fatty acid synthase activity"/>
    <property type="evidence" value="ECO:0007669"/>
    <property type="project" value="TreeGrafter"/>
</dbReference>
<evidence type="ECO:0000256" key="30">
    <source>
        <dbReference type="ARBA" id="ARBA00048051"/>
    </source>
</evidence>
<dbReference type="Pfam" id="PF13602">
    <property type="entry name" value="ADH_zinc_N_2"/>
    <property type="match status" value="1"/>
</dbReference>
<evidence type="ECO:0000313" key="53">
    <source>
        <dbReference type="EMBL" id="CAH0385876.1"/>
    </source>
</evidence>
<dbReference type="SUPFAM" id="SSF52151">
    <property type="entry name" value="FabD/lysophospholipase-like"/>
    <property type="match status" value="1"/>
</dbReference>
<evidence type="ECO:0000259" key="50">
    <source>
        <dbReference type="PROSITE" id="PS50075"/>
    </source>
</evidence>
<dbReference type="InterPro" id="IPR020841">
    <property type="entry name" value="PKS_Beta-ketoAc_synthase_dom"/>
</dbReference>
<comment type="catalytic activity">
    <reaction evidence="32">
        <text>tetradecanoyl-[ACP] + H2O = tetradecanoate + holo-[ACP] + H(+)</text>
        <dbReference type="Rhea" id="RHEA:30123"/>
        <dbReference type="Rhea" id="RHEA-COMP:9648"/>
        <dbReference type="Rhea" id="RHEA-COMP:9685"/>
        <dbReference type="ChEBI" id="CHEBI:15377"/>
        <dbReference type="ChEBI" id="CHEBI:15378"/>
        <dbReference type="ChEBI" id="CHEBI:30807"/>
        <dbReference type="ChEBI" id="CHEBI:64479"/>
        <dbReference type="ChEBI" id="CHEBI:78477"/>
        <dbReference type="EC" id="3.1.2.14"/>
    </reaction>
    <physiologicalReaction direction="left-to-right" evidence="32">
        <dbReference type="Rhea" id="RHEA:30124"/>
    </physiologicalReaction>
</comment>
<dbReference type="InterPro" id="IPR001031">
    <property type="entry name" value="Thioesterase"/>
</dbReference>
<dbReference type="Pfam" id="PF00698">
    <property type="entry name" value="Acyl_transf_1"/>
    <property type="match status" value="1"/>
</dbReference>
<comment type="catalytic activity">
    <reaction evidence="19">
        <text>3-oxooctadecanoyl-[ACP] + NADPH + H(+) = (3R)-hydroxyoctadecanoyl-[ACP] + NADP(+)</text>
        <dbReference type="Rhea" id="RHEA:41920"/>
        <dbReference type="Rhea" id="RHEA-COMP:9653"/>
        <dbReference type="Rhea" id="RHEA-COMP:9654"/>
        <dbReference type="ChEBI" id="CHEBI:15378"/>
        <dbReference type="ChEBI" id="CHEBI:57783"/>
        <dbReference type="ChEBI" id="CHEBI:58349"/>
        <dbReference type="ChEBI" id="CHEBI:78487"/>
        <dbReference type="ChEBI" id="CHEBI:78488"/>
    </reaction>
    <physiologicalReaction direction="left-to-right" evidence="19">
        <dbReference type="Rhea" id="RHEA:41921"/>
    </physiologicalReaction>
</comment>
<keyword evidence="7" id="KW-0007">Acetylation</keyword>
<evidence type="ECO:0000256" key="39">
    <source>
        <dbReference type="ARBA" id="ARBA00048935"/>
    </source>
</evidence>
<evidence type="ECO:0000256" key="8">
    <source>
        <dbReference type="ARBA" id="ARBA00023268"/>
    </source>
</evidence>
<dbReference type="InterPro" id="IPR029058">
    <property type="entry name" value="AB_hydrolase_fold"/>
</dbReference>
<comment type="catalytic activity">
    <reaction evidence="25">
        <text>dodecanoyl-[ACP] + malonyl-[ACP] + H(+) = 3-oxotetradecanoyl-[ACP] + holo-[ACP] + CO2</text>
        <dbReference type="Rhea" id="RHEA:41884"/>
        <dbReference type="Rhea" id="RHEA-COMP:9623"/>
        <dbReference type="Rhea" id="RHEA-COMP:9644"/>
        <dbReference type="Rhea" id="RHEA-COMP:9645"/>
        <dbReference type="Rhea" id="RHEA-COMP:9685"/>
        <dbReference type="ChEBI" id="CHEBI:15378"/>
        <dbReference type="ChEBI" id="CHEBI:16526"/>
        <dbReference type="ChEBI" id="CHEBI:64479"/>
        <dbReference type="ChEBI" id="CHEBI:65264"/>
        <dbReference type="ChEBI" id="CHEBI:78449"/>
        <dbReference type="ChEBI" id="CHEBI:78473"/>
    </reaction>
    <physiologicalReaction direction="left-to-right" evidence="25">
        <dbReference type="Rhea" id="RHEA:41885"/>
    </physiologicalReaction>
</comment>
<dbReference type="GO" id="GO:0004316">
    <property type="term" value="F:3-oxoacyl-[acyl-carrier-protein] reductase (NADPH) activity"/>
    <property type="evidence" value="ECO:0007669"/>
    <property type="project" value="UniProtKB-EC"/>
</dbReference>
<dbReference type="InterPro" id="IPR016036">
    <property type="entry name" value="Malonyl_transacylase_ACP-bd"/>
</dbReference>
<dbReference type="InterPro" id="IPR020843">
    <property type="entry name" value="ER"/>
</dbReference>
<comment type="catalytic activity">
    <reaction evidence="20">
        <text>hexanoyl-[ACP] + malonyl-[ACP] + H(+) = 3-oxooctanoyl-[ACP] + holo-[ACP] + CO2</text>
        <dbReference type="Rhea" id="RHEA:41836"/>
        <dbReference type="Rhea" id="RHEA-COMP:9623"/>
        <dbReference type="Rhea" id="RHEA-COMP:9632"/>
        <dbReference type="Rhea" id="RHEA-COMP:9633"/>
        <dbReference type="Rhea" id="RHEA-COMP:9685"/>
        <dbReference type="ChEBI" id="CHEBI:15378"/>
        <dbReference type="ChEBI" id="CHEBI:16526"/>
        <dbReference type="ChEBI" id="CHEBI:64479"/>
        <dbReference type="ChEBI" id="CHEBI:78449"/>
        <dbReference type="ChEBI" id="CHEBI:78459"/>
        <dbReference type="ChEBI" id="CHEBI:78460"/>
    </reaction>
    <physiologicalReaction direction="left-to-right" evidence="20">
        <dbReference type="Rhea" id="RHEA:41837"/>
    </physiologicalReaction>
</comment>
<comment type="catalytic activity">
    <reaction evidence="30">
        <text>hexadecanoyl-[ACP] + malonyl-[ACP] + H(+) = 3-oxooctadecanoyl-[ACP] + holo-[ACP] + CO2</text>
        <dbReference type="Rhea" id="RHEA:41916"/>
        <dbReference type="Rhea" id="RHEA-COMP:9623"/>
        <dbReference type="Rhea" id="RHEA-COMP:9652"/>
        <dbReference type="Rhea" id="RHEA-COMP:9653"/>
        <dbReference type="Rhea" id="RHEA-COMP:9685"/>
        <dbReference type="ChEBI" id="CHEBI:15378"/>
        <dbReference type="ChEBI" id="CHEBI:16526"/>
        <dbReference type="ChEBI" id="CHEBI:64479"/>
        <dbReference type="ChEBI" id="CHEBI:78449"/>
        <dbReference type="ChEBI" id="CHEBI:78483"/>
        <dbReference type="ChEBI" id="CHEBI:78487"/>
    </reaction>
    <physiologicalReaction direction="left-to-right" evidence="30">
        <dbReference type="Rhea" id="RHEA:41917"/>
    </physiologicalReaction>
</comment>
<evidence type="ECO:0000256" key="42">
    <source>
        <dbReference type="ARBA" id="ARBA00049171"/>
    </source>
</evidence>
<dbReference type="InterPro" id="IPR001227">
    <property type="entry name" value="Ac_transferase_dom_sf"/>
</dbReference>
<comment type="catalytic activity">
    <reaction evidence="33">
        <text>(2E)-octenoyl-[ACP] + NADPH + H(+) = octanoyl-[ACP] + NADP(+)</text>
        <dbReference type="Rhea" id="RHEA:41848"/>
        <dbReference type="Rhea" id="RHEA-COMP:9635"/>
        <dbReference type="Rhea" id="RHEA-COMP:9636"/>
        <dbReference type="ChEBI" id="CHEBI:15378"/>
        <dbReference type="ChEBI" id="CHEBI:57783"/>
        <dbReference type="ChEBI" id="CHEBI:58349"/>
        <dbReference type="ChEBI" id="CHEBI:78462"/>
        <dbReference type="ChEBI" id="CHEBI:78463"/>
    </reaction>
    <physiologicalReaction direction="left-to-right" evidence="33">
        <dbReference type="Rhea" id="RHEA:41849"/>
    </physiologicalReaction>
</comment>
<evidence type="ECO:0000256" key="31">
    <source>
        <dbReference type="ARBA" id="ARBA00048281"/>
    </source>
</evidence>
<dbReference type="SUPFAM" id="SSF50129">
    <property type="entry name" value="GroES-like"/>
    <property type="match status" value="1"/>
</dbReference>
<name>A0A9P0A6Y2_BEMTA</name>
<evidence type="ECO:0000256" key="13">
    <source>
        <dbReference type="ARBA" id="ARBA00023394"/>
    </source>
</evidence>
<evidence type="ECO:0000256" key="3">
    <source>
        <dbReference type="ARBA" id="ARBA00022553"/>
    </source>
</evidence>
<keyword evidence="2" id="KW-0596">Phosphopantetheine</keyword>
<comment type="catalytic activity">
    <reaction evidence="42">
        <text>(2E)-tetradecenoyl-[ACP] + NADPH + H(+) = tetradecanoyl-[ACP] + NADP(+)</text>
        <dbReference type="Rhea" id="RHEA:41896"/>
        <dbReference type="Rhea" id="RHEA-COMP:9647"/>
        <dbReference type="Rhea" id="RHEA-COMP:9648"/>
        <dbReference type="ChEBI" id="CHEBI:15378"/>
        <dbReference type="ChEBI" id="CHEBI:57783"/>
        <dbReference type="ChEBI" id="CHEBI:58349"/>
        <dbReference type="ChEBI" id="CHEBI:78475"/>
        <dbReference type="ChEBI" id="CHEBI:78477"/>
    </reaction>
    <physiologicalReaction direction="left-to-right" evidence="42">
        <dbReference type="Rhea" id="RHEA:41897"/>
    </physiologicalReaction>
</comment>
<comment type="catalytic activity">
    <reaction evidence="22">
        <text>3-oxodecanoyl-[ACP] + NADPH + H(+) = (3R)-hydroxydecanoyl-[ACP] + NADP(+)</text>
        <dbReference type="Rhea" id="RHEA:41856"/>
        <dbReference type="Rhea" id="RHEA-COMP:9637"/>
        <dbReference type="Rhea" id="RHEA-COMP:9638"/>
        <dbReference type="ChEBI" id="CHEBI:15378"/>
        <dbReference type="ChEBI" id="CHEBI:57783"/>
        <dbReference type="ChEBI" id="CHEBI:58349"/>
        <dbReference type="ChEBI" id="CHEBI:78464"/>
        <dbReference type="ChEBI" id="CHEBI:78466"/>
    </reaction>
    <physiologicalReaction direction="left-to-right" evidence="22">
        <dbReference type="Rhea" id="RHEA:41857"/>
    </physiologicalReaction>
</comment>
<dbReference type="InterPro" id="IPR049900">
    <property type="entry name" value="PKS_mFAS_DH"/>
</dbReference>
<dbReference type="InterPro" id="IPR036291">
    <property type="entry name" value="NAD(P)-bd_dom_sf"/>
</dbReference>
<keyword evidence="8" id="KW-0511">Multifunctional enzyme</keyword>
<dbReference type="InterPro" id="IPR018201">
    <property type="entry name" value="Ketoacyl_synth_AS"/>
</dbReference>
<evidence type="ECO:0000256" key="34">
    <source>
        <dbReference type="ARBA" id="ARBA00048506"/>
    </source>
</evidence>
<dbReference type="InterPro" id="IPR013968">
    <property type="entry name" value="PKS_KR"/>
</dbReference>
<evidence type="ECO:0000256" key="26">
    <source>
        <dbReference type="ARBA" id="ARBA00047810"/>
    </source>
</evidence>
<evidence type="ECO:0000256" key="6">
    <source>
        <dbReference type="ARBA" id="ARBA00022898"/>
    </source>
</evidence>
<dbReference type="GO" id="GO:0016297">
    <property type="term" value="F:fatty acyl-[ACP] hydrolase activity"/>
    <property type="evidence" value="ECO:0007669"/>
    <property type="project" value="UniProtKB-EC"/>
</dbReference>
<dbReference type="InterPro" id="IPR057326">
    <property type="entry name" value="KR_dom"/>
</dbReference>
<organism evidence="53 54">
    <name type="scientific">Bemisia tabaci</name>
    <name type="common">Sweetpotato whitefly</name>
    <name type="synonym">Aleurodes tabaci</name>
    <dbReference type="NCBI Taxonomy" id="7038"/>
    <lineage>
        <taxon>Eukaryota</taxon>
        <taxon>Metazoa</taxon>
        <taxon>Ecdysozoa</taxon>
        <taxon>Arthropoda</taxon>
        <taxon>Hexapoda</taxon>
        <taxon>Insecta</taxon>
        <taxon>Pterygota</taxon>
        <taxon>Neoptera</taxon>
        <taxon>Paraneoptera</taxon>
        <taxon>Hemiptera</taxon>
        <taxon>Sternorrhyncha</taxon>
        <taxon>Aleyrodoidea</taxon>
        <taxon>Aleyrodidae</taxon>
        <taxon>Aleyrodinae</taxon>
        <taxon>Bemisia</taxon>
    </lineage>
</organism>
<proteinExistence type="predicted"/>
<comment type="catalytic activity">
    <reaction evidence="31">
        <text>(2E)-dodecenoyl-[ACP] + NADPH + H(+) = dodecanoyl-[ACP] + NADP(+)</text>
        <dbReference type="Rhea" id="RHEA:41880"/>
        <dbReference type="Rhea" id="RHEA-COMP:9643"/>
        <dbReference type="Rhea" id="RHEA-COMP:9644"/>
        <dbReference type="ChEBI" id="CHEBI:15378"/>
        <dbReference type="ChEBI" id="CHEBI:57783"/>
        <dbReference type="ChEBI" id="CHEBI:58349"/>
        <dbReference type="ChEBI" id="CHEBI:65264"/>
        <dbReference type="ChEBI" id="CHEBI:78472"/>
    </reaction>
    <physiologicalReaction direction="left-to-right" evidence="31">
        <dbReference type="Rhea" id="RHEA:41881"/>
    </physiologicalReaction>
</comment>
<dbReference type="Gene3D" id="3.40.366.10">
    <property type="entry name" value="Malonyl-Coenzyme A Acyl Carrier Protein, domain 2"/>
    <property type="match status" value="1"/>
</dbReference>
<dbReference type="SUPFAM" id="SSF47336">
    <property type="entry name" value="ACP-like"/>
    <property type="match status" value="1"/>
</dbReference>
<evidence type="ECO:0000256" key="49">
    <source>
        <dbReference type="PROSITE-ProRule" id="PRU01363"/>
    </source>
</evidence>
<evidence type="ECO:0000256" key="14">
    <source>
        <dbReference type="ARBA" id="ARBA00023398"/>
    </source>
</evidence>
<evidence type="ECO:0000256" key="16">
    <source>
        <dbReference type="ARBA" id="ARBA00023401"/>
    </source>
</evidence>
<comment type="catalytic activity">
    <reaction evidence="35">
        <text>3-oxohexanoyl-[ACP] + NADPH + H(+) = (3R)-hydroxyhexanoyl-[ACP] + NADP(+)</text>
        <dbReference type="Rhea" id="RHEA:41824"/>
        <dbReference type="Rhea" id="RHEA-COMP:9629"/>
        <dbReference type="Rhea" id="RHEA-COMP:9630"/>
        <dbReference type="ChEBI" id="CHEBI:15378"/>
        <dbReference type="ChEBI" id="CHEBI:57783"/>
        <dbReference type="ChEBI" id="CHEBI:58349"/>
        <dbReference type="ChEBI" id="CHEBI:78456"/>
        <dbReference type="ChEBI" id="CHEBI:78457"/>
    </reaction>
    <physiologicalReaction direction="left-to-right" evidence="35">
        <dbReference type="Rhea" id="RHEA:41825"/>
    </physiologicalReaction>
</comment>
<dbReference type="PROSITE" id="PS50075">
    <property type="entry name" value="CARRIER"/>
    <property type="match status" value="1"/>
</dbReference>
<evidence type="ECO:0000256" key="5">
    <source>
        <dbReference type="ARBA" id="ARBA00022799"/>
    </source>
</evidence>
<dbReference type="InterPro" id="IPR014031">
    <property type="entry name" value="Ketoacyl_synth_C"/>
</dbReference>
<comment type="catalytic activity">
    <reaction evidence="9">
        <text>(3R)-hydroxyoctanoyl-[ACP] = (2E)-octenoyl-[ACP] + H2O</text>
        <dbReference type="Rhea" id="RHEA:41844"/>
        <dbReference type="Rhea" id="RHEA-COMP:9634"/>
        <dbReference type="Rhea" id="RHEA-COMP:9635"/>
        <dbReference type="ChEBI" id="CHEBI:15377"/>
        <dbReference type="ChEBI" id="CHEBI:78461"/>
        <dbReference type="ChEBI" id="CHEBI:78462"/>
    </reaction>
    <physiologicalReaction direction="left-to-right" evidence="9">
        <dbReference type="Rhea" id="RHEA:41845"/>
    </physiologicalReaction>
</comment>
<evidence type="ECO:0000256" key="2">
    <source>
        <dbReference type="ARBA" id="ARBA00022450"/>
    </source>
</evidence>
<dbReference type="Gene3D" id="3.40.50.1820">
    <property type="entry name" value="alpha/beta hydrolase"/>
    <property type="match status" value="1"/>
</dbReference>
<comment type="function">
    <text evidence="18">Fatty acid synthetase is a multifunctional enzyme that catalyzes the de novo biosynthesis of long-chain saturated fatty acids starting from acetyl-CoA and malonyl-CoA in the presence of NADPH. This multifunctional protein contains 7 catalytic activities and a site for the binding of the prosthetic group 4'-phosphopantetheine of the acyl carrier protein ([ACP]) domain.</text>
</comment>
<dbReference type="EMBL" id="OU963863">
    <property type="protein sequence ID" value="CAH0385876.1"/>
    <property type="molecule type" value="Genomic_DNA"/>
</dbReference>
<dbReference type="GO" id="GO:0019171">
    <property type="term" value="F:(3R)-hydroxyacyl-[acyl-carrier-protein] dehydratase activity"/>
    <property type="evidence" value="ECO:0007669"/>
    <property type="project" value="UniProtKB-EC"/>
</dbReference>
<comment type="catalytic activity">
    <reaction evidence="46">
        <text>butanoyl-[ACP] + malonyl-[ACP] + H(+) = 3-oxohexanoyl-[ACP] + holo-[ACP] + CO2</text>
        <dbReference type="Rhea" id="RHEA:41820"/>
        <dbReference type="Rhea" id="RHEA-COMP:9623"/>
        <dbReference type="Rhea" id="RHEA-COMP:9628"/>
        <dbReference type="Rhea" id="RHEA-COMP:9629"/>
        <dbReference type="Rhea" id="RHEA-COMP:9685"/>
        <dbReference type="ChEBI" id="CHEBI:15378"/>
        <dbReference type="ChEBI" id="CHEBI:16526"/>
        <dbReference type="ChEBI" id="CHEBI:64479"/>
        <dbReference type="ChEBI" id="CHEBI:78449"/>
        <dbReference type="ChEBI" id="CHEBI:78454"/>
        <dbReference type="ChEBI" id="CHEBI:78456"/>
    </reaction>
    <physiologicalReaction direction="left-to-right" evidence="46">
        <dbReference type="Rhea" id="RHEA:41821"/>
    </physiologicalReaction>
</comment>
<dbReference type="Gene3D" id="3.90.180.10">
    <property type="entry name" value="Medium-chain alcohol dehydrogenases, catalytic domain"/>
    <property type="match status" value="1"/>
</dbReference>
<keyword evidence="3" id="KW-0597">Phosphoprotein</keyword>
<evidence type="ECO:0000256" key="48">
    <source>
        <dbReference type="ARBA" id="ARBA00049533"/>
    </source>
</evidence>
<evidence type="ECO:0000256" key="41">
    <source>
        <dbReference type="ARBA" id="ARBA00049109"/>
    </source>
</evidence>
<dbReference type="SUPFAM" id="SSF55048">
    <property type="entry name" value="Probable ACP-binding domain of malonyl-CoA ACP transacylase"/>
    <property type="match status" value="1"/>
</dbReference>
<evidence type="ECO:0000256" key="40">
    <source>
        <dbReference type="ARBA" id="ARBA00049019"/>
    </source>
</evidence>
<feature type="domain" description="Ketosynthase family 3 (KS3)" evidence="51">
    <location>
        <begin position="25"/>
        <end position="430"/>
    </location>
</feature>
<comment type="catalytic activity">
    <reaction evidence="17">
        <text>(3R)-hydroxybutanoyl-[ACP] = (2E)-butenoyl-[ACP] + H2O</text>
        <dbReference type="Rhea" id="RHEA:41808"/>
        <dbReference type="Rhea" id="RHEA-COMP:9626"/>
        <dbReference type="Rhea" id="RHEA-COMP:9627"/>
        <dbReference type="ChEBI" id="CHEBI:15377"/>
        <dbReference type="ChEBI" id="CHEBI:78451"/>
        <dbReference type="ChEBI" id="CHEBI:78453"/>
    </reaction>
    <physiologicalReaction direction="left-to-right" evidence="17">
        <dbReference type="Rhea" id="RHEA:41809"/>
    </physiologicalReaction>
</comment>
<dbReference type="Pfam" id="PF16197">
    <property type="entry name" value="KAsynt_C_assoc"/>
    <property type="match status" value="1"/>
</dbReference>
<comment type="catalytic activity">
    <reaction evidence="47">
        <text>(2E)-decenoyl-[ACP] + NADPH + H(+) = decanoyl-[ACP] + NADP(+)</text>
        <dbReference type="Rhea" id="RHEA:41864"/>
        <dbReference type="Rhea" id="RHEA-COMP:9639"/>
        <dbReference type="Rhea" id="RHEA-COMP:9640"/>
        <dbReference type="ChEBI" id="CHEBI:15378"/>
        <dbReference type="ChEBI" id="CHEBI:57783"/>
        <dbReference type="ChEBI" id="CHEBI:58349"/>
        <dbReference type="ChEBI" id="CHEBI:78467"/>
        <dbReference type="ChEBI" id="CHEBI:78468"/>
    </reaction>
    <physiologicalReaction direction="left-to-right" evidence="47">
        <dbReference type="Rhea" id="RHEA:41865"/>
    </physiologicalReaction>
</comment>
<comment type="catalytic activity">
    <reaction evidence="21">
        <text>a (3R)-hydroxyacyl-[ACP] + NADP(+) = a 3-oxoacyl-[ACP] + NADPH + H(+)</text>
        <dbReference type="Rhea" id="RHEA:17397"/>
        <dbReference type="Rhea" id="RHEA-COMP:9916"/>
        <dbReference type="Rhea" id="RHEA-COMP:9945"/>
        <dbReference type="ChEBI" id="CHEBI:15378"/>
        <dbReference type="ChEBI" id="CHEBI:57783"/>
        <dbReference type="ChEBI" id="CHEBI:58349"/>
        <dbReference type="ChEBI" id="CHEBI:78776"/>
        <dbReference type="ChEBI" id="CHEBI:78827"/>
        <dbReference type="EC" id="1.1.1.100"/>
    </reaction>
    <physiologicalReaction direction="right-to-left" evidence="21">
        <dbReference type="Rhea" id="RHEA:17399"/>
    </physiologicalReaction>
</comment>
<evidence type="ECO:0000256" key="36">
    <source>
        <dbReference type="ARBA" id="ARBA00048650"/>
    </source>
</evidence>
<dbReference type="Pfam" id="PF00550">
    <property type="entry name" value="PP-binding"/>
    <property type="match status" value="1"/>
</dbReference>
<comment type="catalytic activity">
    <reaction evidence="39">
        <text>3-oxotetradecanoyl-[ACP] + NADPH + H(+) = (3R)-hydroxytetradecanoyl-[ACP] + NADP(+)</text>
        <dbReference type="Rhea" id="RHEA:41888"/>
        <dbReference type="Rhea" id="RHEA-COMP:9645"/>
        <dbReference type="Rhea" id="RHEA-COMP:9646"/>
        <dbReference type="ChEBI" id="CHEBI:15378"/>
        <dbReference type="ChEBI" id="CHEBI:57783"/>
        <dbReference type="ChEBI" id="CHEBI:58349"/>
        <dbReference type="ChEBI" id="CHEBI:78473"/>
        <dbReference type="ChEBI" id="CHEBI:78474"/>
    </reaction>
    <physiologicalReaction direction="left-to-right" evidence="39">
        <dbReference type="Rhea" id="RHEA:41889"/>
    </physiologicalReaction>
</comment>
<dbReference type="Gene3D" id="1.10.1200.10">
    <property type="entry name" value="ACP-like"/>
    <property type="match status" value="1"/>
</dbReference>
<dbReference type="GO" id="GO:0004315">
    <property type="term" value="F:3-oxoacyl-[acyl-carrier-protein] synthase activity"/>
    <property type="evidence" value="ECO:0007669"/>
    <property type="project" value="UniProtKB-EC"/>
</dbReference>
<dbReference type="InterPro" id="IPR020806">
    <property type="entry name" value="PKS_PP-bd"/>
</dbReference>
<keyword evidence="54" id="KW-1185">Reference proteome</keyword>
<evidence type="ECO:0000256" key="11">
    <source>
        <dbReference type="ARBA" id="ARBA00023373"/>
    </source>
</evidence>
<evidence type="ECO:0000256" key="25">
    <source>
        <dbReference type="ARBA" id="ARBA00047578"/>
    </source>
</evidence>
<dbReference type="GO" id="GO:0031177">
    <property type="term" value="F:phosphopantetheine binding"/>
    <property type="evidence" value="ECO:0007669"/>
    <property type="project" value="InterPro"/>
</dbReference>
<dbReference type="InterPro" id="IPR042104">
    <property type="entry name" value="PKS_dehydratase_sf"/>
</dbReference>
<evidence type="ECO:0000256" key="1">
    <source>
        <dbReference type="ARBA" id="ARBA00005189"/>
    </source>
</evidence>
<comment type="catalytic activity">
    <reaction evidence="16">
        <text>(3R)-hydroxyhexadecanoyl-[ACP] = (2E)-hexadecenoyl-[ACP] + H2O</text>
        <dbReference type="Rhea" id="RHEA:41908"/>
        <dbReference type="Rhea" id="RHEA-COMP:9650"/>
        <dbReference type="Rhea" id="RHEA-COMP:9651"/>
        <dbReference type="ChEBI" id="CHEBI:15377"/>
        <dbReference type="ChEBI" id="CHEBI:78480"/>
        <dbReference type="ChEBI" id="CHEBI:78481"/>
    </reaction>
    <physiologicalReaction direction="left-to-right" evidence="16">
        <dbReference type="Rhea" id="RHEA:41909"/>
    </physiologicalReaction>
</comment>
<evidence type="ECO:0000256" key="33">
    <source>
        <dbReference type="ARBA" id="ARBA00048420"/>
    </source>
</evidence>
<dbReference type="Gene3D" id="3.10.129.110">
    <property type="entry name" value="Polyketide synthase dehydratase"/>
    <property type="match status" value="1"/>
</dbReference>
<evidence type="ECO:0000256" key="45">
    <source>
        <dbReference type="ARBA" id="ARBA00049422"/>
    </source>
</evidence>
<comment type="catalytic activity">
    <reaction evidence="37">
        <text>holo-[ACP] + acetyl-CoA = acetyl-[ACP] + CoA</text>
        <dbReference type="Rhea" id="RHEA:41788"/>
        <dbReference type="Rhea" id="RHEA-COMP:9621"/>
        <dbReference type="Rhea" id="RHEA-COMP:9685"/>
        <dbReference type="ChEBI" id="CHEBI:57287"/>
        <dbReference type="ChEBI" id="CHEBI:57288"/>
        <dbReference type="ChEBI" id="CHEBI:64479"/>
        <dbReference type="ChEBI" id="CHEBI:78446"/>
        <dbReference type="EC" id="2.3.1.38"/>
    </reaction>
    <physiologicalReaction direction="left-to-right" evidence="37">
        <dbReference type="Rhea" id="RHEA:41789"/>
    </physiologicalReaction>
</comment>
<dbReference type="GO" id="GO:0006633">
    <property type="term" value="P:fatty acid biosynthetic process"/>
    <property type="evidence" value="ECO:0007669"/>
    <property type="project" value="InterPro"/>
</dbReference>
<dbReference type="SMART" id="SM00825">
    <property type="entry name" value="PKS_KS"/>
    <property type="match status" value="1"/>
</dbReference>
<dbReference type="InterPro" id="IPR050091">
    <property type="entry name" value="PKS_NRPS_Biosynth_Enz"/>
</dbReference>
<comment type="catalytic activity">
    <reaction evidence="43">
        <text>3-oxododecanoyl-[ACP] + NADPH + H(+) = (3R)-hydroxydodecanoyl-[ACP] + NADP(+)</text>
        <dbReference type="Rhea" id="RHEA:41872"/>
        <dbReference type="Rhea" id="RHEA-COMP:9641"/>
        <dbReference type="Rhea" id="RHEA-COMP:9642"/>
        <dbReference type="ChEBI" id="CHEBI:15378"/>
        <dbReference type="ChEBI" id="CHEBI:57783"/>
        <dbReference type="ChEBI" id="CHEBI:58349"/>
        <dbReference type="ChEBI" id="CHEBI:78469"/>
        <dbReference type="ChEBI" id="CHEBI:78470"/>
    </reaction>
    <physiologicalReaction direction="left-to-right" evidence="43">
        <dbReference type="Rhea" id="RHEA:41873"/>
    </physiologicalReaction>
</comment>
<dbReference type="InterPro" id="IPR032821">
    <property type="entry name" value="PKS_assoc"/>
</dbReference>
<protein>
    <submittedName>
        <fullName evidence="53">Uncharacterized protein</fullName>
    </submittedName>
</protein>
<evidence type="ECO:0000256" key="24">
    <source>
        <dbReference type="ARBA" id="ARBA00047500"/>
    </source>
</evidence>
<feature type="region of interest" description="N-terminal hotdog fold" evidence="49">
    <location>
        <begin position="865"/>
        <end position="991"/>
    </location>
</feature>
<keyword evidence="5" id="KW-0702">S-nitrosylation</keyword>
<evidence type="ECO:0000256" key="18">
    <source>
        <dbReference type="ARBA" id="ARBA00023442"/>
    </source>
</evidence>
<comment type="catalytic activity">
    <reaction evidence="44">
        <text>3-oxohexadecanoyl-[ACP] + NADPH + H(+) = (3R)-hydroxyhexadecanoyl-[ACP] + NADP(+)</text>
        <dbReference type="Rhea" id="RHEA:41904"/>
        <dbReference type="Rhea" id="RHEA-COMP:9649"/>
        <dbReference type="Rhea" id="RHEA-COMP:9650"/>
        <dbReference type="ChEBI" id="CHEBI:15378"/>
        <dbReference type="ChEBI" id="CHEBI:57783"/>
        <dbReference type="ChEBI" id="CHEBI:58349"/>
        <dbReference type="ChEBI" id="CHEBI:78478"/>
        <dbReference type="ChEBI" id="CHEBI:78480"/>
    </reaction>
    <physiologicalReaction direction="left-to-right" evidence="44">
        <dbReference type="Rhea" id="RHEA:41905"/>
    </physiologicalReaction>
</comment>
<comment type="catalytic activity">
    <reaction evidence="12">
        <text>(3R)-hydroxydecanoyl-[ACP] = (2E)-decenoyl-[ACP] + H2O</text>
        <dbReference type="Rhea" id="RHEA:41860"/>
        <dbReference type="Rhea" id="RHEA-COMP:9638"/>
        <dbReference type="Rhea" id="RHEA-COMP:9639"/>
        <dbReference type="ChEBI" id="CHEBI:15377"/>
        <dbReference type="ChEBI" id="CHEBI:78466"/>
        <dbReference type="ChEBI" id="CHEBI:78467"/>
    </reaction>
    <physiologicalReaction direction="left-to-right" evidence="12">
        <dbReference type="Rhea" id="RHEA:41861"/>
    </physiologicalReaction>
</comment>
<comment type="catalytic activity">
    <reaction evidence="14">
        <text>(3R)-hydroxytetradecanoyl-[ACP] = (2E)-tetradecenoyl-[ACP] + H2O</text>
        <dbReference type="Rhea" id="RHEA:41892"/>
        <dbReference type="Rhea" id="RHEA-COMP:9646"/>
        <dbReference type="Rhea" id="RHEA-COMP:9647"/>
        <dbReference type="ChEBI" id="CHEBI:15377"/>
        <dbReference type="ChEBI" id="CHEBI:78474"/>
        <dbReference type="ChEBI" id="CHEBI:78475"/>
    </reaction>
    <physiologicalReaction direction="left-to-right" evidence="14">
        <dbReference type="Rhea" id="RHEA:41893"/>
    </physiologicalReaction>
</comment>
<dbReference type="Gene3D" id="3.40.50.720">
    <property type="entry name" value="NAD(P)-binding Rossmann-like Domain"/>
    <property type="match status" value="1"/>
</dbReference>
<evidence type="ECO:0000256" key="15">
    <source>
        <dbReference type="ARBA" id="ARBA00023399"/>
    </source>
</evidence>
<comment type="catalytic activity">
    <reaction evidence="24">
        <text>(2E)-butenoyl-[ACP] + NADPH + H(+) = butanoyl-[ACP] + NADP(+)</text>
        <dbReference type="Rhea" id="RHEA:41812"/>
        <dbReference type="Rhea" id="RHEA-COMP:9627"/>
        <dbReference type="Rhea" id="RHEA-COMP:9628"/>
        <dbReference type="ChEBI" id="CHEBI:15378"/>
        <dbReference type="ChEBI" id="CHEBI:57783"/>
        <dbReference type="ChEBI" id="CHEBI:58349"/>
        <dbReference type="ChEBI" id="CHEBI:78453"/>
        <dbReference type="ChEBI" id="CHEBI:78454"/>
    </reaction>
    <physiologicalReaction direction="left-to-right" evidence="24">
        <dbReference type="Rhea" id="RHEA:41813"/>
    </physiologicalReaction>
</comment>
<dbReference type="CDD" id="cd05195">
    <property type="entry name" value="enoyl_red"/>
    <property type="match status" value="1"/>
</dbReference>
<dbReference type="InterPro" id="IPR016035">
    <property type="entry name" value="Acyl_Trfase/lysoPLipase"/>
</dbReference>
<evidence type="ECO:0000259" key="51">
    <source>
        <dbReference type="PROSITE" id="PS52004"/>
    </source>
</evidence>
<dbReference type="InterPro" id="IPR014043">
    <property type="entry name" value="Acyl_transferase_dom"/>
</dbReference>
<comment type="catalytic activity">
    <reaction evidence="28">
        <text>3-oxobutanoyl-[ACP] + NADPH + H(+) = (3R)-hydroxybutanoyl-[ACP] + NADP(+)</text>
        <dbReference type="Rhea" id="RHEA:41804"/>
        <dbReference type="Rhea" id="RHEA-COMP:9625"/>
        <dbReference type="Rhea" id="RHEA-COMP:9626"/>
        <dbReference type="ChEBI" id="CHEBI:15378"/>
        <dbReference type="ChEBI" id="CHEBI:57783"/>
        <dbReference type="ChEBI" id="CHEBI:58349"/>
        <dbReference type="ChEBI" id="CHEBI:78450"/>
        <dbReference type="ChEBI" id="CHEBI:78451"/>
    </reaction>
    <physiologicalReaction direction="left-to-right" evidence="28">
        <dbReference type="Rhea" id="RHEA:41805"/>
    </physiologicalReaction>
</comment>
<dbReference type="PANTHER" id="PTHR43775:SF23">
    <property type="entry name" value="FATTY ACID SYNTHASE 3"/>
    <property type="match status" value="1"/>
</dbReference>
<comment type="catalytic activity">
    <reaction evidence="10">
        <text>(3R)-hydroxydodecanoyl-[ACP] = (2E)-dodecenoyl-[ACP] + H2O</text>
        <dbReference type="Rhea" id="RHEA:41876"/>
        <dbReference type="Rhea" id="RHEA-COMP:9642"/>
        <dbReference type="Rhea" id="RHEA-COMP:9643"/>
        <dbReference type="ChEBI" id="CHEBI:15377"/>
        <dbReference type="ChEBI" id="CHEBI:78470"/>
        <dbReference type="ChEBI" id="CHEBI:78472"/>
    </reaction>
    <physiologicalReaction direction="left-to-right" evidence="10">
        <dbReference type="Rhea" id="RHEA:41877"/>
    </physiologicalReaction>
</comment>
<evidence type="ECO:0000259" key="52">
    <source>
        <dbReference type="PROSITE" id="PS52019"/>
    </source>
</evidence>
<dbReference type="Pfam" id="PF00109">
    <property type="entry name" value="ketoacyl-synt"/>
    <property type="match status" value="1"/>
</dbReference>
<comment type="catalytic activity">
    <reaction evidence="26">
        <text>(2E)-hexadecenoyl-[ACP] + NADPH + H(+) = hexadecanoyl-[ACP] + NADP(+)</text>
        <dbReference type="Rhea" id="RHEA:41912"/>
        <dbReference type="Rhea" id="RHEA-COMP:9651"/>
        <dbReference type="Rhea" id="RHEA-COMP:9652"/>
        <dbReference type="ChEBI" id="CHEBI:15378"/>
        <dbReference type="ChEBI" id="CHEBI:57783"/>
        <dbReference type="ChEBI" id="CHEBI:58349"/>
        <dbReference type="ChEBI" id="CHEBI:78481"/>
        <dbReference type="ChEBI" id="CHEBI:78483"/>
    </reaction>
    <physiologicalReaction direction="left-to-right" evidence="26">
        <dbReference type="Rhea" id="RHEA:41913"/>
    </physiologicalReaction>
</comment>
<evidence type="ECO:0000256" key="12">
    <source>
        <dbReference type="ARBA" id="ARBA00023388"/>
    </source>
</evidence>
<comment type="catalytic activity">
    <reaction evidence="36">
        <text>a 2,3-saturated acyl-[ACP] + NADP(+) = a (2E)-enoyl-[ACP] + NADPH + H(+)</text>
        <dbReference type="Rhea" id="RHEA:22564"/>
        <dbReference type="Rhea" id="RHEA-COMP:9925"/>
        <dbReference type="Rhea" id="RHEA-COMP:9926"/>
        <dbReference type="ChEBI" id="CHEBI:15378"/>
        <dbReference type="ChEBI" id="CHEBI:57783"/>
        <dbReference type="ChEBI" id="CHEBI:58349"/>
        <dbReference type="ChEBI" id="CHEBI:78784"/>
        <dbReference type="ChEBI" id="CHEBI:78785"/>
        <dbReference type="EC" id="1.3.1.39"/>
    </reaction>
    <physiologicalReaction direction="right-to-left" evidence="36">
        <dbReference type="Rhea" id="RHEA:22566"/>
    </physiologicalReaction>
</comment>
<evidence type="ECO:0000256" key="9">
    <source>
        <dbReference type="ARBA" id="ARBA00023332"/>
    </source>
</evidence>
<dbReference type="InterPro" id="IPR036736">
    <property type="entry name" value="ACP-like_sf"/>
</dbReference>
<evidence type="ECO:0000256" key="23">
    <source>
        <dbReference type="ARBA" id="ARBA00047451"/>
    </source>
</evidence>
<comment type="catalytic activity">
    <reaction evidence="27">
        <text>(2E)-hexenoyl-[ACP] + NADPH + H(+) = hexanoyl-[ACP] + NADP(+)</text>
        <dbReference type="Rhea" id="RHEA:41832"/>
        <dbReference type="Rhea" id="RHEA-COMP:9631"/>
        <dbReference type="Rhea" id="RHEA-COMP:9632"/>
        <dbReference type="ChEBI" id="CHEBI:15378"/>
        <dbReference type="ChEBI" id="CHEBI:57783"/>
        <dbReference type="ChEBI" id="CHEBI:58349"/>
        <dbReference type="ChEBI" id="CHEBI:78458"/>
        <dbReference type="ChEBI" id="CHEBI:78459"/>
    </reaction>
    <physiologicalReaction direction="left-to-right" evidence="27">
        <dbReference type="Rhea" id="RHEA:41833"/>
    </physiologicalReaction>
</comment>
<evidence type="ECO:0000256" key="19">
    <source>
        <dbReference type="ARBA" id="ARBA00047300"/>
    </source>
</evidence>
<dbReference type="Pfam" id="PF21089">
    <property type="entry name" value="PKS_DH_N"/>
    <property type="match status" value="1"/>
</dbReference>
<dbReference type="SUPFAM" id="SSF53474">
    <property type="entry name" value="alpha/beta-Hydrolases"/>
    <property type="match status" value="1"/>
</dbReference>
<dbReference type="SMART" id="SM00822">
    <property type="entry name" value="PKS_KR"/>
    <property type="match status" value="1"/>
</dbReference>
<evidence type="ECO:0000256" key="22">
    <source>
        <dbReference type="ARBA" id="ARBA00047440"/>
    </source>
</evidence>
<gene>
    <name evidence="53" type="ORF">BEMITA_LOCUS5057</name>
</gene>
<comment type="catalytic activity">
    <reaction evidence="48">
        <text>octanoyl-[ACP] + malonyl-[ACP] + H(+) = 3-oxodecanoyl-[ACP] + holo-[ACP] + CO2</text>
        <dbReference type="Rhea" id="RHEA:41852"/>
        <dbReference type="Rhea" id="RHEA-COMP:9623"/>
        <dbReference type="Rhea" id="RHEA-COMP:9636"/>
        <dbReference type="Rhea" id="RHEA-COMP:9637"/>
        <dbReference type="Rhea" id="RHEA-COMP:9685"/>
        <dbReference type="ChEBI" id="CHEBI:15378"/>
        <dbReference type="ChEBI" id="CHEBI:16526"/>
        <dbReference type="ChEBI" id="CHEBI:64479"/>
        <dbReference type="ChEBI" id="CHEBI:78449"/>
        <dbReference type="ChEBI" id="CHEBI:78463"/>
        <dbReference type="ChEBI" id="CHEBI:78464"/>
    </reaction>
    <physiologicalReaction direction="left-to-right" evidence="48">
        <dbReference type="Rhea" id="RHEA:41853"/>
    </physiologicalReaction>
</comment>
<dbReference type="Gene3D" id="3.30.70.3290">
    <property type="match status" value="1"/>
</dbReference>
<comment type="catalytic activity">
    <reaction evidence="15">
        <text>(3R)-hydroxyoctadecanoyl-[ACP] = (2E)-octadecenoyl-[ACP] + H2O</text>
        <dbReference type="Rhea" id="RHEA:41924"/>
        <dbReference type="Rhea" id="RHEA-COMP:9654"/>
        <dbReference type="Rhea" id="RHEA-COMP:9655"/>
        <dbReference type="ChEBI" id="CHEBI:15377"/>
        <dbReference type="ChEBI" id="CHEBI:78488"/>
        <dbReference type="ChEBI" id="CHEBI:78489"/>
    </reaction>
    <physiologicalReaction direction="left-to-right" evidence="15">
        <dbReference type="Rhea" id="RHEA:41925"/>
    </physiologicalReaction>
</comment>
<comment type="catalytic activity">
    <reaction evidence="34">
        <text>a fatty acyl-[ACP] + malonyl-[ACP] + H(+) = a 3-oxoacyl-[ACP] + holo-[ACP] + CO2</text>
        <dbReference type="Rhea" id="RHEA:22836"/>
        <dbReference type="Rhea" id="RHEA-COMP:9623"/>
        <dbReference type="Rhea" id="RHEA-COMP:9685"/>
        <dbReference type="Rhea" id="RHEA-COMP:9916"/>
        <dbReference type="Rhea" id="RHEA-COMP:14125"/>
        <dbReference type="ChEBI" id="CHEBI:15378"/>
        <dbReference type="ChEBI" id="CHEBI:16526"/>
        <dbReference type="ChEBI" id="CHEBI:64479"/>
        <dbReference type="ChEBI" id="CHEBI:78449"/>
        <dbReference type="ChEBI" id="CHEBI:78776"/>
        <dbReference type="ChEBI" id="CHEBI:138651"/>
        <dbReference type="EC" id="2.3.1.41"/>
    </reaction>
    <physiologicalReaction direction="left-to-right" evidence="34">
        <dbReference type="Rhea" id="RHEA:22837"/>
    </physiologicalReaction>
</comment>
<dbReference type="SUPFAM" id="SSF53901">
    <property type="entry name" value="Thiolase-like"/>
    <property type="match status" value="1"/>
</dbReference>
<comment type="catalytic activity">
    <reaction evidence="40">
        <text>(2E)-octadecenoyl-[ACP] + NADPH + H(+) = octadecanoyl-[ACP] + NADP(+)</text>
        <dbReference type="Rhea" id="RHEA:41928"/>
        <dbReference type="Rhea" id="RHEA-COMP:9655"/>
        <dbReference type="Rhea" id="RHEA-COMP:9656"/>
        <dbReference type="ChEBI" id="CHEBI:15378"/>
        <dbReference type="ChEBI" id="CHEBI:57783"/>
        <dbReference type="ChEBI" id="CHEBI:58349"/>
        <dbReference type="ChEBI" id="CHEBI:78489"/>
        <dbReference type="ChEBI" id="CHEBI:78495"/>
    </reaction>
    <physiologicalReaction direction="left-to-right" evidence="40">
        <dbReference type="Rhea" id="RHEA:41929"/>
    </physiologicalReaction>
</comment>
<evidence type="ECO:0000256" key="43">
    <source>
        <dbReference type="ARBA" id="ARBA00049263"/>
    </source>
</evidence>
<sequence>MMSNIERDRKIALQAGRRLANCKPGEEVCISGIAGFFPDSDNVRDFGEKLFNKVDLISDDDRRWKLEHPEIPQRTGKLNEVSKFDAAFFGVHFKQAHTMDPMCRMLLEKAYEAIVDAGYNPRHLRGTNTGVFIGACFSESEKTWFYEKLQVNGFGITGCSRAMLANRISYWLGINGPSYTVDSACSSSLYALEHAYKSIRDGHCDAAIVGGCNLCLHPYVSLQFARLGVLSADGRCKSFDEAANGYCRSEAISVILLQKLKDSRRVYARVIHAKTNCDGYKEQGITFPSGPLQQRLLEEFYEECQIEPSSLAWIEAHGTGTKVGDPEEVKAIENVFCEGRKEPLPIGSVKSNIGHSEPASGLCSVTKVVIAMETGFIPPNINFNTPRKDIDAFFNGKIKVVTDKTPWNGGMVGVNSFGFGGANCHVLLNWNEKTKVNGGAPEDDLPRLIPVSGRTEDAVEVLLKDIESRPLDVEYVKLFHEIYVDDIPGHIYRGYALMTPNDDKITRSVQYYPGDERPIWFVFSGMGSQWPGMGRALLRIPIFSAAIERCQRILKPKGIDVLKIITDDDPKVFNNIVNSFVGIAAIQIGLLDILHAAGIQADNMIGHSVGELGCAYADGCFTTEQMILSAYYRGLASIESEFIKGCMAAIGLGFHEIKPRLPMDIEVACHNGPDSCTISGPAESIHKFVKELQAEKIFAREVNVANIAYHSRYIANAGPKLLKYLQQVIPSPKARSEKWISTSLPESQWNSSLAKLSSAEYHTNNLLRPVLFEEACRLIPHRAILIEIAPHGLLQAILKRSLSKDILSVSLTQRDHKDNAHVLFNSLGKLFEAGLTPKLSVLYPPVALPVSRGTPMIAPLVRWEHSEDWYVTSYRMQEKIKSGERSVNISLKDDELEYLSGHVIDGRNLYPATGYLALAWETVGLMRGELYTEVPVIFENVRFHRATNIPKDGSVEFIVMVQKGSGNFEVVEGGAAIVTGKITVPNDITKETINMELPEDTETGPDLIELSAKDIYKELRLRGYNYKGLFRSLVAADTTGKVGRVSWCNNWVAFMDNLLQIQILQDDTRGLFVPTSLQRMVIDVRKHISILHTLDPEKPEMQVNVYKEIELIKSGGVEIRGLKASAISRRKPLGEPVLEKYLFYPQEDEESSDLAEVVRVAVQLALENLPSIKVKTVEMADAFMNPDVPLISTILATSLGDLPLIQADITVLSASDNPVVADMAPGIQVEDRKLPGDQSCHIVVVSSIVGRPEVLQLALNALKDGGFMIAREKITEKVPEDGLSISMNRICGSERILIIRREITEKLEPIVIKVPANNFEWITELQNALKAEDSSTKQKIILYAEKEPLNGLLGFFNCIRKEAGGERTRCVLVMDKKAPPFSVNHPFYKEQLAKDLAVNIYKDGKWGSYRHLLLEELSSIKAVHRYVNTTVRGDLSSLQWFEGEIEPEKMKGRKAHEESLIHVYFGALNFRDIMLATGKIAPEVVARGRLEQECVLGLEYSGRDATGQRVMGMCFSRGMASVLKGDKSFIWPIPDHWSLEEAATVPVTYGTSYYALMICGRMREGDTVLIHAGSGGVGLSAIQLCLFYGCTVFTTVGTPEKRAFIKKMFPQITDNHIGNSRDTSFEQLVMKETNGRGVDLVLNSLAEEKLQASVRCLAQGGRFLEIGKFDLANNNMLGMEMFLKETSFHGVMLDSLFSAPEEWKEKLHSAVTEGIKCGAIKPLVRTVFEKDEIEQAFRYMAAGKHVGKVLIRVRNEEPDLYVKPEFIPQDCLPRFRCTANFSFIVCGGLGGFGLELADWLILRGARKIVLTSRVGLRTGYQASRIRVWRSYGVEVVISTADITTHQGVELLLKQANALGPVKGIFNLAVVLKDALFENQTVEDFEASSGPKANATIFLDKLSRKLCPELEQFVIFSSVSCGRGNAGQTNYGLSNSVMERICEMRHAESLPALAVEWGAVGEVGLVADMAEDNLEVIIGGTLQQRISSCLEVLDTFLRQNHPIVASMVVAEKRAGGGGAGNIVDAVVNILGLRDLKTVSLHSTLAELGMDSMMAVEIKQTLEREFEVFLTPQDIRGMTFAKLQDIAAQTNSEDKGVSKGGSDLTKPLGDQVPEVGLNFLLRTIGDELMASEPIVRLPSLSGDGSVIEDMHCKDTLIFAIPGVEGVASIMEPLAKNLNAQVLCLQYDFERPASTIQELAQSLVPHIKKRLRQGKEFNICGYSFGGMVALEVARILESENISGKIWLVDSSPQFLKTMSTLALSDGEKSKEDELQVKVIMRIVDLVWPQDTTELVQTLYSVPDLNSRIEYVVSASPEDIKHSKRYQKLLMVAGITRIKSVLNYEIPSSKFINSPVVLIRPSEQSMPFAEDYGLSQFCVKPVDVFFVDGNHLTILENKKTADIIMKLVEKDDQDFKQAIMSQSNLASLQEEQRRV</sequence>
<keyword evidence="6" id="KW-0663">Pyridoxal phosphate</keyword>
<dbReference type="SMART" id="SM00829">
    <property type="entry name" value="PKS_ER"/>
    <property type="match status" value="1"/>
</dbReference>
<evidence type="ECO:0000256" key="46">
    <source>
        <dbReference type="ARBA" id="ARBA00049449"/>
    </source>
</evidence>
<dbReference type="InterPro" id="IPR049552">
    <property type="entry name" value="PKS_DH_N"/>
</dbReference>
<dbReference type="PROSITE" id="PS00606">
    <property type="entry name" value="KS3_1"/>
    <property type="match status" value="1"/>
</dbReference>
<comment type="catalytic activity">
    <reaction evidence="41">
        <text>decanoyl-[ACP] + malonyl-[ACP] + H(+) = 3-oxododecanoyl-[ACP] + holo-[ACP] + CO2</text>
        <dbReference type="Rhea" id="RHEA:41868"/>
        <dbReference type="Rhea" id="RHEA-COMP:9623"/>
        <dbReference type="Rhea" id="RHEA-COMP:9640"/>
        <dbReference type="Rhea" id="RHEA-COMP:9641"/>
        <dbReference type="Rhea" id="RHEA-COMP:9685"/>
        <dbReference type="ChEBI" id="CHEBI:15378"/>
        <dbReference type="ChEBI" id="CHEBI:16526"/>
        <dbReference type="ChEBI" id="CHEBI:64479"/>
        <dbReference type="ChEBI" id="CHEBI:78449"/>
        <dbReference type="ChEBI" id="CHEBI:78468"/>
        <dbReference type="ChEBI" id="CHEBI:78469"/>
    </reaction>
    <physiologicalReaction direction="left-to-right" evidence="41">
        <dbReference type="Rhea" id="RHEA:41869"/>
    </physiologicalReaction>
</comment>
<evidence type="ECO:0000256" key="4">
    <source>
        <dbReference type="ARBA" id="ARBA00022679"/>
    </source>
</evidence>
<dbReference type="Gene3D" id="3.40.47.10">
    <property type="match status" value="1"/>
</dbReference>
<comment type="catalytic activity">
    <reaction evidence="23">
        <text>tetradecanoyl-[ACP] + malonyl-[ACP] + H(+) = 3-oxohexadecanoyl-[ACP] + holo-[ACP] + CO2</text>
        <dbReference type="Rhea" id="RHEA:41900"/>
        <dbReference type="Rhea" id="RHEA-COMP:9623"/>
        <dbReference type="Rhea" id="RHEA-COMP:9648"/>
        <dbReference type="Rhea" id="RHEA-COMP:9649"/>
        <dbReference type="Rhea" id="RHEA-COMP:9685"/>
        <dbReference type="ChEBI" id="CHEBI:15378"/>
        <dbReference type="ChEBI" id="CHEBI:16526"/>
        <dbReference type="ChEBI" id="CHEBI:64479"/>
        <dbReference type="ChEBI" id="CHEBI:78449"/>
        <dbReference type="ChEBI" id="CHEBI:78477"/>
        <dbReference type="ChEBI" id="CHEBI:78478"/>
    </reaction>
    <physiologicalReaction direction="left-to-right" evidence="23">
        <dbReference type="Rhea" id="RHEA:41901"/>
    </physiologicalReaction>
</comment>
<dbReference type="PROSITE" id="PS52019">
    <property type="entry name" value="PKS_MFAS_DH"/>
    <property type="match status" value="1"/>
</dbReference>
<comment type="catalytic activity">
    <reaction evidence="11">
        <text>(3R)-hydroxyhexanoyl-[ACP] = (2E)-hexenoyl-[ACP] + H2O</text>
        <dbReference type="Rhea" id="RHEA:41828"/>
        <dbReference type="Rhea" id="RHEA-COMP:9630"/>
        <dbReference type="Rhea" id="RHEA-COMP:9631"/>
        <dbReference type="ChEBI" id="CHEBI:15377"/>
        <dbReference type="ChEBI" id="CHEBI:78457"/>
        <dbReference type="ChEBI" id="CHEBI:78458"/>
    </reaction>
    <physiologicalReaction direction="left-to-right" evidence="11">
        <dbReference type="Rhea" id="RHEA:41829"/>
    </physiologicalReaction>
</comment>
<dbReference type="PROSITE" id="PS52004">
    <property type="entry name" value="KS3_2"/>
    <property type="match status" value="1"/>
</dbReference>
<evidence type="ECO:0000256" key="29">
    <source>
        <dbReference type="ARBA" id="ARBA00047961"/>
    </source>
</evidence>
<reference evidence="53" key="1">
    <citation type="submission" date="2021-12" db="EMBL/GenBank/DDBJ databases">
        <authorList>
            <person name="King R."/>
        </authorList>
    </citation>
    <scope>NUCLEOTIDE SEQUENCE</scope>
</reference>
<comment type="catalytic activity">
    <reaction evidence="29">
        <text>acetyl-[ACP] + malonyl-[ACP] + H(+) = 3-oxobutanoyl-[ACP] + holo-[ACP] + CO2</text>
        <dbReference type="Rhea" id="RHEA:41800"/>
        <dbReference type="Rhea" id="RHEA-COMP:9621"/>
        <dbReference type="Rhea" id="RHEA-COMP:9623"/>
        <dbReference type="Rhea" id="RHEA-COMP:9625"/>
        <dbReference type="Rhea" id="RHEA-COMP:9685"/>
        <dbReference type="ChEBI" id="CHEBI:15378"/>
        <dbReference type="ChEBI" id="CHEBI:16526"/>
        <dbReference type="ChEBI" id="CHEBI:64479"/>
        <dbReference type="ChEBI" id="CHEBI:78446"/>
        <dbReference type="ChEBI" id="CHEBI:78449"/>
        <dbReference type="ChEBI" id="CHEBI:78450"/>
    </reaction>
    <physiologicalReaction direction="left-to-right" evidence="29">
        <dbReference type="Rhea" id="RHEA:41801"/>
    </physiologicalReaction>
</comment>
<keyword evidence="4" id="KW-0808">Transferase</keyword>
<feature type="region of interest" description="C-terminal hotdog fold" evidence="49">
    <location>
        <begin position="1007"/>
        <end position="1133"/>
    </location>
</feature>
<dbReference type="PANTHER" id="PTHR43775">
    <property type="entry name" value="FATTY ACID SYNTHASE"/>
    <property type="match status" value="1"/>
</dbReference>
<evidence type="ECO:0000256" key="21">
    <source>
        <dbReference type="ARBA" id="ARBA00047400"/>
    </source>
</evidence>
<dbReference type="Proteomes" id="UP001152759">
    <property type="component" value="Chromosome 2"/>
</dbReference>
<evidence type="ECO:0000256" key="27">
    <source>
        <dbReference type="ARBA" id="ARBA00047897"/>
    </source>
</evidence>
<evidence type="ECO:0000256" key="10">
    <source>
        <dbReference type="ARBA" id="ARBA00023351"/>
    </source>
</evidence>
<feature type="active site" description="Proton donor; for dehydratase activity" evidence="49">
    <location>
        <position position="1056"/>
    </location>
</feature>
<dbReference type="Pfam" id="PF02801">
    <property type="entry name" value="Ketoacyl-synt_C"/>
    <property type="match status" value="1"/>
</dbReference>
<evidence type="ECO:0000256" key="32">
    <source>
        <dbReference type="ARBA" id="ARBA00048289"/>
    </source>
</evidence>
<dbReference type="GO" id="GO:0004313">
    <property type="term" value="F:[acyl-carrier-protein] S-acetyltransferase activity"/>
    <property type="evidence" value="ECO:0007669"/>
    <property type="project" value="UniProtKB-EC"/>
</dbReference>
<comment type="pathway">
    <text evidence="1">Lipid metabolism.</text>
</comment>
<dbReference type="GO" id="GO:0141148">
    <property type="term" value="F:enoyl-[acyl-carrier-protein] reductase (NADPH) activity"/>
    <property type="evidence" value="ECO:0007669"/>
    <property type="project" value="UniProtKB-EC"/>
</dbReference>
<evidence type="ECO:0000256" key="20">
    <source>
        <dbReference type="ARBA" id="ARBA00047394"/>
    </source>
</evidence>
<feature type="domain" description="Carrier" evidence="50">
    <location>
        <begin position="2015"/>
        <end position="2092"/>
    </location>
</feature>
<evidence type="ECO:0000256" key="28">
    <source>
        <dbReference type="ARBA" id="ARBA00047953"/>
    </source>
</evidence>
<dbReference type="InterPro" id="IPR016039">
    <property type="entry name" value="Thiolase-like"/>
</dbReference>